<dbReference type="Gene3D" id="3.30.2010.10">
    <property type="entry name" value="Metalloproteases ('zincins'), catalytic domain"/>
    <property type="match status" value="1"/>
</dbReference>
<reference evidence="13" key="1">
    <citation type="submission" date="2021-03" db="EMBL/GenBank/DDBJ databases">
        <title>Acanthopleuribacteraceae sp. M133.</title>
        <authorList>
            <person name="Wang G."/>
        </authorList>
    </citation>
    <scope>NUCLEOTIDE SEQUENCE</scope>
    <source>
        <strain evidence="13">M133</strain>
    </source>
</reference>
<keyword evidence="5" id="KW-0479">Metal-binding</keyword>
<dbReference type="KEGG" id="scor:J3U87_16200"/>
<dbReference type="EMBL" id="CP071793">
    <property type="protein sequence ID" value="QTD53988.1"/>
    <property type="molecule type" value="Genomic_DNA"/>
</dbReference>
<protein>
    <submittedName>
        <fullName evidence="13">M48 family metallopeptidase</fullName>
    </submittedName>
</protein>
<gene>
    <name evidence="13" type="ORF">J3U87_16200</name>
</gene>
<proteinExistence type="predicted"/>
<evidence type="ECO:0000256" key="4">
    <source>
        <dbReference type="ARBA" id="ARBA00022692"/>
    </source>
</evidence>
<evidence type="ECO:0000313" key="13">
    <source>
        <dbReference type="EMBL" id="QTD53988.1"/>
    </source>
</evidence>
<evidence type="ECO:0000256" key="5">
    <source>
        <dbReference type="ARBA" id="ARBA00022723"/>
    </source>
</evidence>
<dbReference type="GO" id="GO:0004222">
    <property type="term" value="F:metalloendopeptidase activity"/>
    <property type="evidence" value="ECO:0007669"/>
    <property type="project" value="InterPro"/>
</dbReference>
<accession>A0A8A4TXR7</accession>
<evidence type="ECO:0000256" key="10">
    <source>
        <dbReference type="ARBA" id="ARBA00023136"/>
    </source>
</evidence>
<keyword evidence="10 11" id="KW-0472">Membrane</keyword>
<sequence length="683" mass="78229">MPLLYISLVGSLFWVLWVYYRYMANLSLEINGIFWVFLYLGPPVTVATLVSFLVYPLFTRDTQHMAQIEVTPDQEPDLYAFVAEISSALGVRMPSVISLTSEVNAFAGPKRGLFSVITGDLRLVIGIPLIANLQVNQFGGVLAHELGHFAQRSGQILVMLTRDVHSWFNRVVTEEDHELERFSKNAATELGIFGIFIRLAMAILVIVRFIFWLFSMVAEAICCFLMRQMEFDADRYEARLIGSHVFSETTREMFRLQVAHEMAVNELGLFMREKRLADDLAGLVHYHRSRMSLDLLAQLDAAYLARETGWLDSHPSTAARIDNVSGEQGQPLLANTQPAHVLLKDYLFRSRQVTTQYYQVTLKDTFDPTLLHSLGELNRARQWEKSSIEALSRFFGGALSLSRGPAPVLEAPETQAAPDTETLRVRAARCRGEFETGLPDYLEASKRHQALFSEKINRLREQVISTSPESTNDQGTLFASPAVADIDRELEREERILESFEKVMTRRISISQAYLEHKDWTPEYGDEAGWPLWAERWATSHALLNRALPHLQNLRMSRALLARLVEASREGEGHADIDRLMAFEKTRLHRHMKHILDPLKGQNLLFDDEESDRDMHDYLLPYVPDTQSALELFHAATTLLEQFHELRGRILGRQCRLMELIEQKMGFTVLERLWTEVEKDLIY</sequence>
<evidence type="ECO:0000256" key="7">
    <source>
        <dbReference type="ARBA" id="ARBA00022833"/>
    </source>
</evidence>
<keyword evidence="3" id="KW-0645">Protease</keyword>
<keyword evidence="14" id="KW-1185">Reference proteome</keyword>
<dbReference type="Proteomes" id="UP000663929">
    <property type="component" value="Chromosome"/>
</dbReference>
<evidence type="ECO:0000256" key="3">
    <source>
        <dbReference type="ARBA" id="ARBA00022670"/>
    </source>
</evidence>
<keyword evidence="9" id="KW-0482">Metalloprotease</keyword>
<dbReference type="GO" id="GO:0006508">
    <property type="term" value="P:proteolysis"/>
    <property type="evidence" value="ECO:0007669"/>
    <property type="project" value="UniProtKB-KW"/>
</dbReference>
<comment type="cofactor">
    <cofactor evidence="1">
        <name>Zn(2+)</name>
        <dbReference type="ChEBI" id="CHEBI:29105"/>
    </cofactor>
</comment>
<evidence type="ECO:0000256" key="11">
    <source>
        <dbReference type="SAM" id="Phobius"/>
    </source>
</evidence>
<dbReference type="PANTHER" id="PTHR43221:SF2">
    <property type="entry name" value="PROTEASE HTPX HOMOLOG"/>
    <property type="match status" value="1"/>
</dbReference>
<evidence type="ECO:0000313" key="14">
    <source>
        <dbReference type="Proteomes" id="UP000663929"/>
    </source>
</evidence>
<dbReference type="RefSeq" id="WP_237384088.1">
    <property type="nucleotide sequence ID" value="NZ_CP071793.1"/>
</dbReference>
<evidence type="ECO:0000259" key="12">
    <source>
        <dbReference type="Pfam" id="PF01435"/>
    </source>
</evidence>
<name>A0A8A4TXR7_SULCO</name>
<keyword evidence="8 11" id="KW-1133">Transmembrane helix</keyword>
<keyword evidence="2" id="KW-1003">Cell membrane</keyword>
<feature type="transmembrane region" description="Helical" evidence="11">
    <location>
        <begin position="34"/>
        <end position="58"/>
    </location>
</feature>
<evidence type="ECO:0000256" key="8">
    <source>
        <dbReference type="ARBA" id="ARBA00022989"/>
    </source>
</evidence>
<organism evidence="13 14">
    <name type="scientific">Sulfidibacter corallicola</name>
    <dbReference type="NCBI Taxonomy" id="2818388"/>
    <lineage>
        <taxon>Bacteria</taxon>
        <taxon>Pseudomonadati</taxon>
        <taxon>Acidobacteriota</taxon>
        <taxon>Holophagae</taxon>
        <taxon>Acanthopleuribacterales</taxon>
        <taxon>Acanthopleuribacteraceae</taxon>
        <taxon>Sulfidibacter</taxon>
    </lineage>
</organism>
<keyword evidence="6" id="KW-0378">Hydrolase</keyword>
<dbReference type="InterPro" id="IPR050083">
    <property type="entry name" value="HtpX_protease"/>
</dbReference>
<feature type="transmembrane region" description="Helical" evidence="11">
    <location>
        <begin position="190"/>
        <end position="214"/>
    </location>
</feature>
<evidence type="ECO:0000256" key="9">
    <source>
        <dbReference type="ARBA" id="ARBA00023049"/>
    </source>
</evidence>
<dbReference type="PANTHER" id="PTHR43221">
    <property type="entry name" value="PROTEASE HTPX"/>
    <property type="match status" value="1"/>
</dbReference>
<keyword evidence="4 11" id="KW-0812">Transmembrane</keyword>
<evidence type="ECO:0000256" key="6">
    <source>
        <dbReference type="ARBA" id="ARBA00022801"/>
    </source>
</evidence>
<feature type="transmembrane region" description="Helical" evidence="11">
    <location>
        <begin position="5"/>
        <end position="22"/>
    </location>
</feature>
<feature type="domain" description="Peptidase M48" evidence="12">
    <location>
        <begin position="73"/>
        <end position="326"/>
    </location>
</feature>
<evidence type="ECO:0000256" key="2">
    <source>
        <dbReference type="ARBA" id="ARBA00022475"/>
    </source>
</evidence>
<keyword evidence="7" id="KW-0862">Zinc</keyword>
<dbReference type="InterPro" id="IPR001915">
    <property type="entry name" value="Peptidase_M48"/>
</dbReference>
<dbReference type="CDD" id="cd07328">
    <property type="entry name" value="M48_Ste24p_like"/>
    <property type="match status" value="1"/>
</dbReference>
<dbReference type="GO" id="GO:0046872">
    <property type="term" value="F:metal ion binding"/>
    <property type="evidence" value="ECO:0007669"/>
    <property type="project" value="UniProtKB-KW"/>
</dbReference>
<evidence type="ECO:0000256" key="1">
    <source>
        <dbReference type="ARBA" id="ARBA00001947"/>
    </source>
</evidence>
<dbReference type="Pfam" id="PF01435">
    <property type="entry name" value="Peptidase_M48"/>
    <property type="match status" value="1"/>
</dbReference>
<dbReference type="AlphaFoldDB" id="A0A8A4TXR7"/>